<dbReference type="AlphaFoldDB" id="A0A1E3HQD8"/>
<feature type="compositionally biased region" description="Polar residues" evidence="1">
    <location>
        <begin position="1"/>
        <end position="10"/>
    </location>
</feature>
<dbReference type="Proteomes" id="UP000094065">
    <property type="component" value="Unassembled WGS sequence"/>
</dbReference>
<sequence>MSNHSRQTWIQKEPHTRPSLKAETTDLGNNFAKVPDTGLPVEDSSEIPAGTTSYVVSSSTYSAETKTLHRETFTGSREFPGKSVRDHDLLAIPAQDMEKAITDHQGFQR</sequence>
<name>A0A1E3HQD8_9TREE</name>
<proteinExistence type="predicted"/>
<organism evidence="2 3">
    <name type="scientific">Cryptococcus amylolentus CBS 6039</name>
    <dbReference type="NCBI Taxonomy" id="1295533"/>
    <lineage>
        <taxon>Eukaryota</taxon>
        <taxon>Fungi</taxon>
        <taxon>Dikarya</taxon>
        <taxon>Basidiomycota</taxon>
        <taxon>Agaricomycotina</taxon>
        <taxon>Tremellomycetes</taxon>
        <taxon>Tremellales</taxon>
        <taxon>Cryptococcaceae</taxon>
        <taxon>Cryptococcus</taxon>
    </lineage>
</organism>
<dbReference type="EMBL" id="AWGJ01000006">
    <property type="protein sequence ID" value="ODN78345.1"/>
    <property type="molecule type" value="Genomic_DNA"/>
</dbReference>
<evidence type="ECO:0000256" key="1">
    <source>
        <dbReference type="SAM" id="MobiDB-lite"/>
    </source>
</evidence>
<keyword evidence="3" id="KW-1185">Reference proteome</keyword>
<accession>A0A1E3HQD8</accession>
<evidence type="ECO:0000313" key="3">
    <source>
        <dbReference type="Proteomes" id="UP000094065"/>
    </source>
</evidence>
<protein>
    <submittedName>
        <fullName evidence="2">Uncharacterized protein</fullName>
    </submittedName>
</protein>
<reference evidence="2 3" key="1">
    <citation type="submission" date="2016-06" db="EMBL/GenBank/DDBJ databases">
        <title>Evolution of pathogenesis and genome organization in the Tremellales.</title>
        <authorList>
            <person name="Cuomo C."/>
            <person name="Litvintseva A."/>
            <person name="Heitman J."/>
            <person name="Chen Y."/>
            <person name="Sun S."/>
            <person name="Springer D."/>
            <person name="Dromer F."/>
            <person name="Young S."/>
            <person name="Zeng Q."/>
            <person name="Chapman S."/>
            <person name="Gujja S."/>
            <person name="Saif S."/>
            <person name="Birren B."/>
        </authorList>
    </citation>
    <scope>NUCLEOTIDE SEQUENCE [LARGE SCALE GENOMIC DNA]</scope>
    <source>
        <strain evidence="2 3">CBS 6039</strain>
    </source>
</reference>
<comment type="caution">
    <text evidence="2">The sequence shown here is derived from an EMBL/GenBank/DDBJ whole genome shotgun (WGS) entry which is preliminary data.</text>
</comment>
<feature type="region of interest" description="Disordered" evidence="1">
    <location>
        <begin position="1"/>
        <end position="46"/>
    </location>
</feature>
<evidence type="ECO:0000313" key="2">
    <source>
        <dbReference type="EMBL" id="ODN78345.1"/>
    </source>
</evidence>
<dbReference type="GeneID" id="30155296"/>
<gene>
    <name evidence="2" type="ORF">L202_03987</name>
</gene>
<dbReference type="RefSeq" id="XP_018993391.1">
    <property type="nucleotide sequence ID" value="XM_019137955.1"/>
</dbReference>